<proteinExistence type="predicted"/>
<sequence length="220" mass="23817">MTMLSFVIHRRQPELVGPATTMPRENVTGRAGKNVIVSTCISSFRAPPPPALQLSLTVAGVHLRPRRPHRCDRTDLTSLGNHSIVDEPRRIAVTAKDPNAFTASARRRPRSIDLSSPQGPSPSTPASPALATATVETDVDRPSPATTLLALEPAGSPSPSSSRTPFAVYPRRQSPFFAAVATREDYEFIEEQEFYPEVPPSPFADQGKSSTTPVETVDHI</sequence>
<evidence type="ECO:0000313" key="2">
    <source>
        <dbReference type="EMBL" id="KAG8048557.1"/>
    </source>
</evidence>
<dbReference type="AlphaFoldDB" id="A0A8J5UXJ0"/>
<comment type="caution">
    <text evidence="2">The sequence shown here is derived from an EMBL/GenBank/DDBJ whole genome shotgun (WGS) entry which is preliminary data.</text>
</comment>
<name>A0A8J5UXJ0_ZIZPA</name>
<feature type="region of interest" description="Disordered" evidence="1">
    <location>
        <begin position="96"/>
        <end position="142"/>
    </location>
</feature>
<reference evidence="2" key="2">
    <citation type="submission" date="2021-02" db="EMBL/GenBank/DDBJ databases">
        <authorList>
            <person name="Kimball J.A."/>
            <person name="Haas M.W."/>
            <person name="Macchietto M."/>
            <person name="Kono T."/>
            <person name="Duquette J."/>
            <person name="Shao M."/>
        </authorList>
    </citation>
    <scope>NUCLEOTIDE SEQUENCE</scope>
    <source>
        <tissue evidence="2">Fresh leaf tissue</tissue>
    </source>
</reference>
<evidence type="ECO:0000256" key="1">
    <source>
        <dbReference type="SAM" id="MobiDB-lite"/>
    </source>
</evidence>
<reference evidence="2" key="1">
    <citation type="journal article" date="2021" name="bioRxiv">
        <title>Whole Genome Assembly and Annotation of Northern Wild Rice, Zizania palustris L., Supports a Whole Genome Duplication in the Zizania Genus.</title>
        <authorList>
            <person name="Haas M."/>
            <person name="Kono T."/>
            <person name="Macchietto M."/>
            <person name="Millas R."/>
            <person name="McGilp L."/>
            <person name="Shao M."/>
            <person name="Duquette J."/>
            <person name="Hirsch C.N."/>
            <person name="Kimball J."/>
        </authorList>
    </citation>
    <scope>NUCLEOTIDE SEQUENCE</scope>
    <source>
        <tissue evidence="2">Fresh leaf tissue</tissue>
    </source>
</reference>
<evidence type="ECO:0000313" key="3">
    <source>
        <dbReference type="Proteomes" id="UP000729402"/>
    </source>
</evidence>
<gene>
    <name evidence="2" type="ORF">GUJ93_ZPchr0009g1088</name>
</gene>
<dbReference type="EMBL" id="JAAALK010000289">
    <property type="protein sequence ID" value="KAG8048557.1"/>
    <property type="molecule type" value="Genomic_DNA"/>
</dbReference>
<accession>A0A8J5UXJ0</accession>
<protein>
    <submittedName>
        <fullName evidence="2">Uncharacterized protein</fullName>
    </submittedName>
</protein>
<organism evidence="2 3">
    <name type="scientific">Zizania palustris</name>
    <name type="common">Northern wild rice</name>
    <dbReference type="NCBI Taxonomy" id="103762"/>
    <lineage>
        <taxon>Eukaryota</taxon>
        <taxon>Viridiplantae</taxon>
        <taxon>Streptophyta</taxon>
        <taxon>Embryophyta</taxon>
        <taxon>Tracheophyta</taxon>
        <taxon>Spermatophyta</taxon>
        <taxon>Magnoliopsida</taxon>
        <taxon>Liliopsida</taxon>
        <taxon>Poales</taxon>
        <taxon>Poaceae</taxon>
        <taxon>BOP clade</taxon>
        <taxon>Oryzoideae</taxon>
        <taxon>Oryzeae</taxon>
        <taxon>Zizaniinae</taxon>
        <taxon>Zizania</taxon>
    </lineage>
</organism>
<dbReference type="Proteomes" id="UP000729402">
    <property type="component" value="Unassembled WGS sequence"/>
</dbReference>
<feature type="region of interest" description="Disordered" evidence="1">
    <location>
        <begin position="197"/>
        <end position="220"/>
    </location>
</feature>
<keyword evidence="3" id="KW-1185">Reference proteome</keyword>